<dbReference type="Proteomes" id="UP001177670">
    <property type="component" value="Unassembled WGS sequence"/>
</dbReference>
<evidence type="ECO:0000313" key="3">
    <source>
        <dbReference type="Proteomes" id="UP001177670"/>
    </source>
</evidence>
<feature type="compositionally biased region" description="Basic and acidic residues" evidence="1">
    <location>
        <begin position="167"/>
        <end position="189"/>
    </location>
</feature>
<dbReference type="EMBL" id="JAHYIQ010000003">
    <property type="protein sequence ID" value="KAK1133928.1"/>
    <property type="molecule type" value="Genomic_DNA"/>
</dbReference>
<proteinExistence type="predicted"/>
<feature type="region of interest" description="Disordered" evidence="1">
    <location>
        <begin position="167"/>
        <end position="192"/>
    </location>
</feature>
<evidence type="ECO:0000313" key="2">
    <source>
        <dbReference type="EMBL" id="KAK1133928.1"/>
    </source>
</evidence>
<name>A0AA40KV04_9HYME</name>
<feature type="region of interest" description="Disordered" evidence="1">
    <location>
        <begin position="207"/>
        <end position="239"/>
    </location>
</feature>
<evidence type="ECO:0000256" key="1">
    <source>
        <dbReference type="SAM" id="MobiDB-lite"/>
    </source>
</evidence>
<accession>A0AA40KV04</accession>
<gene>
    <name evidence="2" type="ORF">K0M31_011713</name>
</gene>
<sequence>MRPDSSFNVGWTQEWTTLKRLRKNKCINVREVVRGPFSSPRLLKTRPFVAFSSCQRQEKNYFDLPRGIPDTWREYLISKGFCTTSEAYVLQKNLIPSCIRYFATERLWNDTSLSFIQGIPDPWKSRSFHRRQPAKCSRPRFPRAKNVRSMRTTYTYDGDDEAEIERSERCQFNKDRIDDKKDSTQEGHGESNYPLIEETFKDNFEAKKTAERHSSRFPFDKESKISSQSKRRENTKHDQYTEIDLGKARKIISNKHIKKDRLKDEKQLTPKNNKTITKKIFKDLKNKTITKKGVQTVPINVADGATQTGIPLKDKTVQEEGSFSKKHVEINTKPYADDTVCCNCILRGYILSSMHCFSNFTNLWKDMDLSNRVLCQECENSYCKRKSEKLITSTKKLEFCTADPKKCSQRVYTTQKEIYKRTKQKLRVCVQKARKRLAARDRPDRCVQTKDAIVSKQELKLMCYHCNSPYLKIASISANTSGRNTYPCICRTAASKLKTVQHKIRDHITKRSITKRGKNCSYTCSESKRYVSKCDLDCTSPSVVIKWRNNVVEKNNSGFLKENDHDNTMHGNVVTDVTTNIKEMLKDASSNQLFTDGIKKERCENEPLGDDSCNVVNKNKEMDKQTNTVINENEEIEAAQFQYSKSDKTLWYSVSDSGECADLSDNIADVGFNVTTQDRLSVTSITSTQQLDNAISTKRHYQKKKLRKPCHARCKSSGGIASDFKQSLEFGSNFPVTSCNDVPCSSTDKKSKIHEELIGIRKKKGKILKYEI</sequence>
<comment type="caution">
    <text evidence="2">The sequence shown here is derived from an EMBL/GenBank/DDBJ whole genome shotgun (WGS) entry which is preliminary data.</text>
</comment>
<reference evidence="2" key="1">
    <citation type="submission" date="2021-10" db="EMBL/GenBank/DDBJ databases">
        <title>Melipona bicolor Genome sequencing and assembly.</title>
        <authorList>
            <person name="Araujo N.S."/>
            <person name="Arias M.C."/>
        </authorList>
    </citation>
    <scope>NUCLEOTIDE SEQUENCE</scope>
    <source>
        <strain evidence="2">USP_2M_L1-L4_2017</strain>
        <tissue evidence="2">Whole body</tissue>
    </source>
</reference>
<protein>
    <submittedName>
        <fullName evidence="2">Uncharacterized protein</fullName>
    </submittedName>
</protein>
<organism evidence="2 3">
    <name type="scientific">Melipona bicolor</name>
    <dbReference type="NCBI Taxonomy" id="60889"/>
    <lineage>
        <taxon>Eukaryota</taxon>
        <taxon>Metazoa</taxon>
        <taxon>Ecdysozoa</taxon>
        <taxon>Arthropoda</taxon>
        <taxon>Hexapoda</taxon>
        <taxon>Insecta</taxon>
        <taxon>Pterygota</taxon>
        <taxon>Neoptera</taxon>
        <taxon>Endopterygota</taxon>
        <taxon>Hymenoptera</taxon>
        <taxon>Apocrita</taxon>
        <taxon>Aculeata</taxon>
        <taxon>Apoidea</taxon>
        <taxon>Anthophila</taxon>
        <taxon>Apidae</taxon>
        <taxon>Melipona</taxon>
    </lineage>
</organism>
<keyword evidence="3" id="KW-1185">Reference proteome</keyword>
<dbReference type="AlphaFoldDB" id="A0AA40KV04"/>